<evidence type="ECO:0000259" key="1">
    <source>
        <dbReference type="Pfam" id="PF02826"/>
    </source>
</evidence>
<reference evidence="2 3" key="1">
    <citation type="submission" date="2017-10" db="EMBL/GenBank/DDBJ databases">
        <title>Sequencing the genomes of 1000 actinobacteria strains.</title>
        <authorList>
            <person name="Klenk H.-P."/>
        </authorList>
    </citation>
    <scope>NUCLEOTIDE SEQUENCE [LARGE SCALE GENOMIC DNA]</scope>
    <source>
        <strain evidence="2 3">DSM 20688</strain>
    </source>
</reference>
<gene>
    <name evidence="2" type="ORF">ATK06_0780</name>
</gene>
<evidence type="ECO:0000313" key="3">
    <source>
        <dbReference type="Proteomes" id="UP000221653"/>
    </source>
</evidence>
<dbReference type="Gene3D" id="3.40.50.720">
    <property type="entry name" value="NAD(P)-binding Rossmann-like Domain"/>
    <property type="match status" value="1"/>
</dbReference>
<feature type="domain" description="D-isomer specific 2-hydroxyacid dehydrogenase NAD-binding" evidence="1">
    <location>
        <begin position="16"/>
        <end position="86"/>
    </location>
</feature>
<dbReference type="Pfam" id="PF02826">
    <property type="entry name" value="2-Hacid_dh_C"/>
    <property type="match status" value="1"/>
</dbReference>
<proteinExistence type="predicted"/>
<evidence type="ECO:0000313" key="2">
    <source>
        <dbReference type="EMBL" id="PFG27704.1"/>
    </source>
</evidence>
<dbReference type="STRING" id="1724.GCA_001044175_00606"/>
<keyword evidence="3" id="KW-1185">Reference proteome</keyword>
<sequence>MVVDMSHTSGVEHTHAITTVGVVGTGRLGTAVARLALEAGYPTYVTGRDTPINAMIVETTLPGAHWVTPAELWKHADAVILAIPQEALHTLDPTPGTLLIDATNAWDDAPEVNVPELFPNNPVVKTLNHTTYSELHTEAHLGRAMGVAGAEEYAVAVDKLISDMGFDPVRAPARALTPGQPFFGRRFTAEEFALALESYVH</sequence>
<comment type="caution">
    <text evidence="2">The sequence shown here is derived from an EMBL/GenBank/DDBJ whole genome shotgun (WGS) entry which is preliminary data.</text>
</comment>
<accession>A0A2A9DM78</accession>
<dbReference type="GO" id="GO:0051287">
    <property type="term" value="F:NAD binding"/>
    <property type="evidence" value="ECO:0007669"/>
    <property type="project" value="InterPro"/>
</dbReference>
<dbReference type="Proteomes" id="UP000221653">
    <property type="component" value="Unassembled WGS sequence"/>
</dbReference>
<dbReference type="AlphaFoldDB" id="A0A2A9DM78"/>
<dbReference type="EMBL" id="PDJF01000001">
    <property type="protein sequence ID" value="PFG27704.1"/>
    <property type="molecule type" value="Genomic_DNA"/>
</dbReference>
<dbReference type="OrthoDB" id="1523398at2"/>
<dbReference type="SUPFAM" id="SSF51735">
    <property type="entry name" value="NAD(P)-binding Rossmann-fold domains"/>
    <property type="match status" value="1"/>
</dbReference>
<organism evidence="2 3">
    <name type="scientific">Corynebacterium renale</name>
    <dbReference type="NCBI Taxonomy" id="1724"/>
    <lineage>
        <taxon>Bacteria</taxon>
        <taxon>Bacillati</taxon>
        <taxon>Actinomycetota</taxon>
        <taxon>Actinomycetes</taxon>
        <taxon>Mycobacteriales</taxon>
        <taxon>Corynebacteriaceae</taxon>
        <taxon>Corynebacterium</taxon>
    </lineage>
</organism>
<name>A0A2A9DM78_9CORY</name>
<protein>
    <recommendedName>
        <fullName evidence="1">D-isomer specific 2-hydroxyacid dehydrogenase NAD-binding domain-containing protein</fullName>
    </recommendedName>
</protein>
<dbReference type="InterPro" id="IPR036291">
    <property type="entry name" value="NAD(P)-bd_dom_sf"/>
</dbReference>
<dbReference type="InterPro" id="IPR006140">
    <property type="entry name" value="D-isomer_DH_NAD-bd"/>
</dbReference>